<feature type="transmembrane region" description="Helical" evidence="8">
    <location>
        <begin position="751"/>
        <end position="772"/>
    </location>
</feature>
<accession>A0AAD7X732</accession>
<feature type="transmembrane region" description="Helical" evidence="8">
    <location>
        <begin position="527"/>
        <end position="546"/>
    </location>
</feature>
<evidence type="ECO:0000256" key="1">
    <source>
        <dbReference type="ARBA" id="ARBA00004141"/>
    </source>
</evidence>
<feature type="region of interest" description="Disordered" evidence="7">
    <location>
        <begin position="314"/>
        <end position="415"/>
    </location>
</feature>
<dbReference type="EMBL" id="JAPEVG010000343">
    <property type="protein sequence ID" value="KAJ8468344.1"/>
    <property type="molecule type" value="Genomic_DNA"/>
</dbReference>
<comment type="caution">
    <text evidence="11">The sequence shown here is derived from an EMBL/GenBank/DDBJ whole genome shotgun (WGS) entry which is preliminary data.</text>
</comment>
<gene>
    <name evidence="11" type="ORF">ONZ51_g9707</name>
</gene>
<evidence type="ECO:0000256" key="2">
    <source>
        <dbReference type="ARBA" id="ARBA00009665"/>
    </source>
</evidence>
<evidence type="ECO:0000259" key="9">
    <source>
        <dbReference type="PROSITE" id="PS51380"/>
    </source>
</evidence>
<evidence type="ECO:0000256" key="7">
    <source>
        <dbReference type="SAM" id="MobiDB-lite"/>
    </source>
</evidence>
<feature type="compositionally biased region" description="Low complexity" evidence="7">
    <location>
        <begin position="323"/>
        <end position="333"/>
    </location>
</feature>
<feature type="domain" description="SPX" evidence="10">
    <location>
        <begin position="1"/>
        <end position="477"/>
    </location>
</feature>
<protein>
    <submittedName>
        <fullName evidence="11">Uncharacterized protein</fullName>
    </submittedName>
</protein>
<sequence length="949" mass="106693">MKFARYLEETQTPEWKKAYIDYRGLKKRITAIRRAHQAAAATGKDDDSTSLLPLQRFSTGHGSERDGHPAPRRSIHSARTASATVCPPVTSDALPAAEIDDVPSTQKDPDGAELVDEPDELRSDPGYAGHEEARRPLPGPRSAAVEAAAVPRMRRRSTTVTGILGRAFSTGPQPQRANSQKGSAGLDPAVPRFDLRRPIPLMELLPQLTPVERAFFEKLDEELDKVESFYCEREREMKHRANLLKEQLQELQDHRRAFYEAHPIAAAQYSWLPLPLPAPVIPSIMVRRRKARQGKLPSPKGGKQWKLPSVAYDKDTAESHTTAAGAGEGLAEPEMPKSAAKHTDSSSGDDDVTKVGDSSPEGTLGRSRWRTTGAAKSVQALFQFRPTPVSEENKKVSGDDSAGNEHSDDAHPTGRAIRYDPEEYQHAKKQLKKAVLECYRGLELLNNYRTLNLIGFRKALKKFEKVTHIPAQHAYTKEKIEPSAFSSGATVDALIRDMEALFAARFARGDKKKALARLRGGTKHTSHHFSTFRTGIFLGLAVPALADGLYRSFRSDTRAAIPGWDALMYIYAIFFIPTLFALLVGTNLLNWIYGLVWIIVYILKCLLSCFLCCAMLSGYLLRVWGENSVAPTTWPLLWLAFAALVMVNPLPIMFKASRWWLVKNVSKLLTSGMHRVEFADFWMGDQFCSLVFTLSNLYFVGCVYATGIDDTWRRCTSNPGPRWGVAFLLGSLPLLVRLVQSVKRYADSGLITHLINGGKYGSGVIYYLFYFLWREQGGHRGPMFVLWCVFGTCYSLYAGAWDLLMDWSLLRLRAPYPLLRPNLLYTNYIPFYYFAIISNILIRFIWVIYIPVEGPDFIIRTFIAAMLEALRRLQWNFLRLENEHLGNIDQYRVTREVPLPYSYDEPSHDSDGEDEEDHDHMSAAAAKSWRHGRRPSASNNTAAEPDADA</sequence>
<organism evidence="11 12">
    <name type="scientific">Trametes cubensis</name>
    <dbReference type="NCBI Taxonomy" id="1111947"/>
    <lineage>
        <taxon>Eukaryota</taxon>
        <taxon>Fungi</taxon>
        <taxon>Dikarya</taxon>
        <taxon>Basidiomycota</taxon>
        <taxon>Agaricomycotina</taxon>
        <taxon>Agaricomycetes</taxon>
        <taxon>Polyporales</taxon>
        <taxon>Polyporaceae</taxon>
        <taxon>Trametes</taxon>
    </lineage>
</organism>
<feature type="transmembrane region" description="Helical" evidence="8">
    <location>
        <begin position="720"/>
        <end position="739"/>
    </location>
</feature>
<dbReference type="Pfam" id="PF03124">
    <property type="entry name" value="EXS"/>
    <property type="match status" value="1"/>
</dbReference>
<dbReference type="Proteomes" id="UP001215151">
    <property type="component" value="Unassembled WGS sequence"/>
</dbReference>
<dbReference type="PROSITE" id="PS51382">
    <property type="entry name" value="SPX"/>
    <property type="match status" value="1"/>
</dbReference>
<feature type="coiled-coil region" evidence="6">
    <location>
        <begin position="234"/>
        <end position="261"/>
    </location>
</feature>
<feature type="transmembrane region" description="Helical" evidence="8">
    <location>
        <begin position="784"/>
        <end position="810"/>
    </location>
</feature>
<keyword evidence="3 8" id="KW-0812">Transmembrane</keyword>
<evidence type="ECO:0000313" key="11">
    <source>
        <dbReference type="EMBL" id="KAJ8468344.1"/>
    </source>
</evidence>
<feature type="region of interest" description="Disordered" evidence="7">
    <location>
        <begin position="40"/>
        <end position="189"/>
    </location>
</feature>
<evidence type="ECO:0000259" key="10">
    <source>
        <dbReference type="PROSITE" id="PS51382"/>
    </source>
</evidence>
<dbReference type="PANTHER" id="PTHR10783:SF103">
    <property type="entry name" value="SOLUTE CARRIER FAMILY 53 MEMBER 1"/>
    <property type="match status" value="1"/>
</dbReference>
<keyword evidence="12" id="KW-1185">Reference proteome</keyword>
<keyword evidence="5 8" id="KW-0472">Membrane</keyword>
<dbReference type="AlphaFoldDB" id="A0AAD7X732"/>
<evidence type="ECO:0000256" key="8">
    <source>
        <dbReference type="SAM" id="Phobius"/>
    </source>
</evidence>
<comment type="similarity">
    <text evidence="2">Belongs to the SYG1 (TC 2.A.94) family.</text>
</comment>
<dbReference type="GO" id="GO:0005794">
    <property type="term" value="C:Golgi apparatus"/>
    <property type="evidence" value="ECO:0007669"/>
    <property type="project" value="TreeGrafter"/>
</dbReference>
<dbReference type="Pfam" id="PF03105">
    <property type="entry name" value="SPX"/>
    <property type="match status" value="1"/>
</dbReference>
<keyword evidence="4 8" id="KW-1133">Transmembrane helix</keyword>
<feature type="region of interest" description="Disordered" evidence="7">
    <location>
        <begin position="903"/>
        <end position="949"/>
    </location>
</feature>
<keyword evidence="6" id="KW-0175">Coiled coil</keyword>
<feature type="transmembrane region" description="Helical" evidence="8">
    <location>
        <begin position="566"/>
        <end position="584"/>
    </location>
</feature>
<evidence type="ECO:0000313" key="12">
    <source>
        <dbReference type="Proteomes" id="UP001215151"/>
    </source>
</evidence>
<feature type="compositionally biased region" description="Polar residues" evidence="7">
    <location>
        <begin position="49"/>
        <end position="61"/>
    </location>
</feature>
<feature type="transmembrane region" description="Helical" evidence="8">
    <location>
        <begin position="687"/>
        <end position="708"/>
    </location>
</feature>
<feature type="compositionally biased region" description="Polar residues" evidence="7">
    <location>
        <begin position="170"/>
        <end position="182"/>
    </location>
</feature>
<reference evidence="11" key="1">
    <citation type="submission" date="2022-11" db="EMBL/GenBank/DDBJ databases">
        <title>Genome Sequence of Cubamyces cubensis.</title>
        <authorList>
            <person name="Buettner E."/>
        </authorList>
    </citation>
    <scope>NUCLEOTIDE SEQUENCE</scope>
    <source>
        <strain evidence="11">MPL-01</strain>
    </source>
</reference>
<dbReference type="GO" id="GO:0006817">
    <property type="term" value="P:phosphate ion transport"/>
    <property type="evidence" value="ECO:0007669"/>
    <property type="project" value="TreeGrafter"/>
</dbReference>
<comment type="subcellular location">
    <subcellularLocation>
        <location evidence="1">Membrane</location>
        <topology evidence="1">Multi-pass membrane protein</topology>
    </subcellularLocation>
</comment>
<dbReference type="GO" id="GO:0000822">
    <property type="term" value="F:inositol hexakisphosphate binding"/>
    <property type="evidence" value="ECO:0007669"/>
    <property type="project" value="TreeGrafter"/>
</dbReference>
<dbReference type="PANTHER" id="PTHR10783">
    <property type="entry name" value="XENOTROPIC AND POLYTROPIC RETROVIRUS RECEPTOR 1-RELATED"/>
    <property type="match status" value="1"/>
</dbReference>
<evidence type="ECO:0000256" key="5">
    <source>
        <dbReference type="ARBA" id="ARBA00023136"/>
    </source>
</evidence>
<feature type="domain" description="EXS" evidence="9">
    <location>
        <begin position="717"/>
        <end position="911"/>
    </location>
</feature>
<feature type="compositionally biased region" description="Basic and acidic residues" evidence="7">
    <location>
        <begin position="391"/>
        <end position="415"/>
    </location>
</feature>
<dbReference type="PROSITE" id="PS51380">
    <property type="entry name" value="EXS"/>
    <property type="match status" value="1"/>
</dbReference>
<feature type="transmembrane region" description="Helical" evidence="8">
    <location>
        <begin position="831"/>
        <end position="851"/>
    </location>
</feature>
<feature type="transmembrane region" description="Helical" evidence="8">
    <location>
        <begin position="633"/>
        <end position="654"/>
    </location>
</feature>
<dbReference type="InterPro" id="IPR004342">
    <property type="entry name" value="EXS_C"/>
</dbReference>
<feature type="transmembrane region" description="Helical" evidence="8">
    <location>
        <begin position="591"/>
        <end position="621"/>
    </location>
</feature>
<dbReference type="InterPro" id="IPR004331">
    <property type="entry name" value="SPX_dom"/>
</dbReference>
<dbReference type="GO" id="GO:0005886">
    <property type="term" value="C:plasma membrane"/>
    <property type="evidence" value="ECO:0007669"/>
    <property type="project" value="TreeGrafter"/>
</dbReference>
<evidence type="ECO:0000256" key="4">
    <source>
        <dbReference type="ARBA" id="ARBA00022989"/>
    </source>
</evidence>
<name>A0AAD7X732_9APHY</name>
<evidence type="ECO:0000256" key="3">
    <source>
        <dbReference type="ARBA" id="ARBA00022692"/>
    </source>
</evidence>
<dbReference type="GO" id="GO:0016036">
    <property type="term" value="P:cellular response to phosphate starvation"/>
    <property type="evidence" value="ECO:0007669"/>
    <property type="project" value="TreeGrafter"/>
</dbReference>
<evidence type="ECO:0000256" key="6">
    <source>
        <dbReference type="SAM" id="Coils"/>
    </source>
</evidence>
<proteinExistence type="inferred from homology"/>
<dbReference type="CDD" id="cd14475">
    <property type="entry name" value="SPX_SYG1_like"/>
    <property type="match status" value="1"/>
</dbReference>